<keyword evidence="2" id="KW-1185">Reference proteome</keyword>
<dbReference type="Proteomes" id="UP001596106">
    <property type="component" value="Unassembled WGS sequence"/>
</dbReference>
<reference evidence="2" key="1">
    <citation type="journal article" date="2019" name="Int. J. Syst. Evol. Microbiol.">
        <title>The Global Catalogue of Microorganisms (GCM) 10K type strain sequencing project: providing services to taxonomists for standard genome sequencing and annotation.</title>
        <authorList>
            <consortium name="The Broad Institute Genomics Platform"/>
            <consortium name="The Broad Institute Genome Sequencing Center for Infectious Disease"/>
            <person name="Wu L."/>
            <person name="Ma J."/>
        </authorList>
    </citation>
    <scope>NUCLEOTIDE SEQUENCE [LARGE SCALE GENOMIC DNA]</scope>
    <source>
        <strain evidence="2">CCUG 55250</strain>
    </source>
</reference>
<proteinExistence type="predicted"/>
<accession>A0ABW0IGL5</accession>
<dbReference type="RefSeq" id="WP_379850342.1">
    <property type="nucleotide sequence ID" value="NZ_JBHSMA010000014.1"/>
</dbReference>
<comment type="caution">
    <text evidence="1">The sequence shown here is derived from an EMBL/GenBank/DDBJ whole genome shotgun (WGS) entry which is preliminary data.</text>
</comment>
<organism evidence="1 2">
    <name type="scientific">Larkinella bovis</name>
    <dbReference type="NCBI Taxonomy" id="683041"/>
    <lineage>
        <taxon>Bacteria</taxon>
        <taxon>Pseudomonadati</taxon>
        <taxon>Bacteroidota</taxon>
        <taxon>Cytophagia</taxon>
        <taxon>Cytophagales</taxon>
        <taxon>Spirosomataceae</taxon>
        <taxon>Larkinella</taxon>
    </lineage>
</organism>
<evidence type="ECO:0000313" key="1">
    <source>
        <dbReference type="EMBL" id="MFC5412634.1"/>
    </source>
</evidence>
<dbReference type="SUPFAM" id="SSF51658">
    <property type="entry name" value="Xylose isomerase-like"/>
    <property type="match status" value="1"/>
</dbReference>
<sequence length="408" mass="47256">MKTALGHLGYCTNIHAGEHWPEHFTALQQAIPALKQKLSPNAPFGIGLRLSNVASQELTQAERLREFQQWLTDNDCYVFTMNGFPYGGFHHTRVKDQVHAPDWRTAERVDYTIRLFQLLAALLPKGANRLTRAGISTSPLSYRYWFRWDNPDERDLAFEATTQRLMTVVEELVRIKQQEGISLHLDLEPEPDGLLETADEFIDWFNLYLLPIGIERLNDEFGFSASECEAALREHVQLCYDVCHFAVGYERPEEVLKKLNDNNLNVGKIQISAALKATFPVEENSREAVLDQFRQFNEPTYLHQVVARNSTGDLLRFPDLPEALLAFDQNHVEWRSHFHVPLFVNDYGLLQSTQDDIREVLRLQQANPFTEQLEVETYTWEVLPEDLKLRLNDSIGRELEWVLHKINL</sequence>
<dbReference type="Gene3D" id="3.20.20.150">
    <property type="entry name" value="Divalent-metal-dependent TIM barrel enzymes"/>
    <property type="match status" value="1"/>
</dbReference>
<dbReference type="NCBIfam" id="NF035939">
    <property type="entry name" value="TIM_EboE"/>
    <property type="match status" value="1"/>
</dbReference>
<protein>
    <submittedName>
        <fullName evidence="1">Metabolite traffic protein EboE</fullName>
    </submittedName>
</protein>
<dbReference type="EMBL" id="JBHSMA010000014">
    <property type="protein sequence ID" value="MFC5412634.1"/>
    <property type="molecule type" value="Genomic_DNA"/>
</dbReference>
<dbReference type="InterPro" id="IPR036237">
    <property type="entry name" value="Xyl_isomerase-like_sf"/>
</dbReference>
<gene>
    <name evidence="1" type="primary">eboE</name>
    <name evidence="1" type="ORF">ACFPMF_25135</name>
</gene>
<name>A0ABW0IGL5_9BACT</name>
<evidence type="ECO:0000313" key="2">
    <source>
        <dbReference type="Proteomes" id="UP001596106"/>
    </source>
</evidence>